<sequence length="145" mass="14689">MRLSSILLSVLGGASLVAAVPVQDAPALASRQLEERAIAEIHERALNATIEGRQAPWALVGFTGAGCTGGLAFGYTGAAGMGCTNTNFARSVGLTPGGGYTPQPRSSSGCSGSAPGWHHAISAIYFCYSGDVRSFHAAYTGGSPI</sequence>
<feature type="signal peptide" evidence="1">
    <location>
        <begin position="1"/>
        <end position="19"/>
    </location>
</feature>
<proteinExistence type="predicted"/>
<protein>
    <submittedName>
        <fullName evidence="2">Uncharacterized protein</fullName>
    </submittedName>
</protein>
<reference evidence="2" key="1">
    <citation type="submission" date="2023-06" db="EMBL/GenBank/DDBJ databases">
        <title>Genome-scale phylogeny and comparative genomics of the fungal order Sordariales.</title>
        <authorList>
            <consortium name="Lawrence Berkeley National Laboratory"/>
            <person name="Hensen N."/>
            <person name="Bonometti L."/>
            <person name="Westerberg I."/>
            <person name="Brannstrom I.O."/>
            <person name="Guillou S."/>
            <person name="Cros-Aarteil S."/>
            <person name="Calhoun S."/>
            <person name="Haridas S."/>
            <person name="Kuo A."/>
            <person name="Mondo S."/>
            <person name="Pangilinan J."/>
            <person name="Riley R."/>
            <person name="Labutti K."/>
            <person name="Andreopoulos B."/>
            <person name="Lipzen A."/>
            <person name="Chen C."/>
            <person name="Yanf M."/>
            <person name="Daum C."/>
            <person name="Ng V."/>
            <person name="Clum A."/>
            <person name="Steindorff A."/>
            <person name="Ohm R."/>
            <person name="Martin F."/>
            <person name="Silar P."/>
            <person name="Natvig D."/>
            <person name="Lalanne C."/>
            <person name="Gautier V."/>
            <person name="Ament-Velasquez S.L."/>
            <person name="Kruys A."/>
            <person name="Hutchinson M.I."/>
            <person name="Powell A.J."/>
            <person name="Barry K."/>
            <person name="Miller A.N."/>
            <person name="Grigoriev I.V."/>
            <person name="Debuchy R."/>
            <person name="Gladieux P."/>
            <person name="Thoren M.H."/>
            <person name="Johannesson H."/>
        </authorList>
    </citation>
    <scope>NUCLEOTIDE SEQUENCE</scope>
    <source>
        <strain evidence="2">CBS 606.72</strain>
    </source>
</reference>
<keyword evidence="1" id="KW-0732">Signal</keyword>
<gene>
    <name evidence="2" type="ORF">B0T14DRAFT_491985</name>
</gene>
<name>A0AA39XH48_9PEZI</name>
<dbReference type="Proteomes" id="UP001175000">
    <property type="component" value="Unassembled WGS sequence"/>
</dbReference>
<keyword evidence="3" id="KW-1185">Reference proteome</keyword>
<evidence type="ECO:0000313" key="3">
    <source>
        <dbReference type="Proteomes" id="UP001175000"/>
    </source>
</evidence>
<dbReference type="EMBL" id="JAULSU010000001">
    <property type="protein sequence ID" value="KAK0633902.1"/>
    <property type="molecule type" value="Genomic_DNA"/>
</dbReference>
<evidence type="ECO:0000256" key="1">
    <source>
        <dbReference type="SAM" id="SignalP"/>
    </source>
</evidence>
<evidence type="ECO:0000313" key="2">
    <source>
        <dbReference type="EMBL" id="KAK0633902.1"/>
    </source>
</evidence>
<comment type="caution">
    <text evidence="2">The sequence shown here is derived from an EMBL/GenBank/DDBJ whole genome shotgun (WGS) entry which is preliminary data.</text>
</comment>
<feature type="chain" id="PRO_5041341582" evidence="1">
    <location>
        <begin position="20"/>
        <end position="145"/>
    </location>
</feature>
<accession>A0AA39XH48</accession>
<dbReference type="AlphaFoldDB" id="A0AA39XH48"/>
<organism evidence="2 3">
    <name type="scientific">Immersiella caudata</name>
    <dbReference type="NCBI Taxonomy" id="314043"/>
    <lineage>
        <taxon>Eukaryota</taxon>
        <taxon>Fungi</taxon>
        <taxon>Dikarya</taxon>
        <taxon>Ascomycota</taxon>
        <taxon>Pezizomycotina</taxon>
        <taxon>Sordariomycetes</taxon>
        <taxon>Sordariomycetidae</taxon>
        <taxon>Sordariales</taxon>
        <taxon>Lasiosphaeriaceae</taxon>
        <taxon>Immersiella</taxon>
    </lineage>
</organism>